<gene>
    <name evidence="2" type="ORF">PAHAL_7G021300</name>
</gene>
<dbReference type="Gramene" id="PVH34743">
    <property type="protein sequence ID" value="PVH34743"/>
    <property type="gene ID" value="PAHAL_7G021300"/>
</dbReference>
<comment type="similarity">
    <text evidence="1">Belongs to the plant dirigent protein family.</text>
</comment>
<dbReference type="AlphaFoldDB" id="A0A2T8IAQ1"/>
<dbReference type="Proteomes" id="UP000243499">
    <property type="component" value="Chromosome 7"/>
</dbReference>
<evidence type="ECO:0000256" key="1">
    <source>
        <dbReference type="RuleBase" id="RU363099"/>
    </source>
</evidence>
<comment type="function">
    <text evidence="1">Dirigent proteins impart stereoselectivity on the phenoxy radical-coupling reaction, yielding optically active lignans from two molecules of coniferyl alcohol in the biosynthesis of lignans, flavonolignans, and alkaloids and thus plays a central role in plant secondary metabolism.</text>
</comment>
<reference evidence="2" key="1">
    <citation type="submission" date="2018-04" db="EMBL/GenBank/DDBJ databases">
        <title>WGS assembly of Panicum hallii.</title>
        <authorList>
            <person name="Lovell J."/>
            <person name="Jenkins J."/>
            <person name="Lowry D."/>
            <person name="Mamidi S."/>
            <person name="Sreedasyam A."/>
            <person name="Weng X."/>
            <person name="Barry K."/>
            <person name="Bonette J."/>
            <person name="Campitelli B."/>
            <person name="Daum C."/>
            <person name="Gordon S."/>
            <person name="Gould B."/>
            <person name="Lipzen A."/>
            <person name="Macqueen A."/>
            <person name="Palacio-Mejia J."/>
            <person name="Plott C."/>
            <person name="Shakirov E."/>
            <person name="Shu S."/>
            <person name="Yoshinaga Y."/>
            <person name="Zane M."/>
            <person name="Rokhsar D."/>
            <person name="Grimwood J."/>
            <person name="Schmutz J."/>
            <person name="Juenger T."/>
        </authorList>
    </citation>
    <scope>NUCLEOTIDE SEQUENCE [LARGE SCALE GENOMIC DNA]</scope>
    <source>
        <strain evidence="2">FIL2</strain>
    </source>
</reference>
<accession>A0A2T8IAQ1</accession>
<dbReference type="InterPro" id="IPR004265">
    <property type="entry name" value="Dirigent"/>
</dbReference>
<comment type="subcellular location">
    <subcellularLocation>
        <location evidence="1">Secreted</location>
        <location evidence="1">Extracellular space</location>
        <location evidence="1">Apoplast</location>
    </subcellularLocation>
</comment>
<evidence type="ECO:0000313" key="2">
    <source>
        <dbReference type="EMBL" id="PVH34743.1"/>
    </source>
</evidence>
<feature type="chain" id="PRO_5015370253" description="Dirigent protein" evidence="1">
    <location>
        <begin position="23"/>
        <end position="173"/>
    </location>
</feature>
<dbReference type="PANTHER" id="PTHR21495">
    <property type="entry name" value="NUCLEOPORIN-RELATED"/>
    <property type="match status" value="1"/>
</dbReference>
<proteinExistence type="inferred from homology"/>
<sequence>MASYYAIALLYMLAISASWGSALDDNVLQTTLYIKQRFTQDQRPGGTDTIIINWLIKDGPGAAANTIGHVEGLTTVANPVKPFWLTIMDMVFEDGSLAGSSLQVMGLHGSKRDLGQAQWSVMGGTGDISMARGIINYNITEEDSASRTFKICIYVYYTPMENILALDVTGKKP</sequence>
<dbReference type="EMBL" id="CM008052">
    <property type="protein sequence ID" value="PVH34743.1"/>
    <property type="molecule type" value="Genomic_DNA"/>
</dbReference>
<dbReference type="GO" id="GO:0048046">
    <property type="term" value="C:apoplast"/>
    <property type="evidence" value="ECO:0007669"/>
    <property type="project" value="UniProtKB-SubCell"/>
</dbReference>
<keyword evidence="1" id="KW-0052">Apoplast</keyword>
<dbReference type="Pfam" id="PF03018">
    <property type="entry name" value="Dirigent"/>
    <property type="match status" value="1"/>
</dbReference>
<name>A0A2T8IAQ1_9POAL</name>
<keyword evidence="1" id="KW-0964">Secreted</keyword>
<keyword evidence="1" id="KW-0732">Signal</keyword>
<organism evidence="2">
    <name type="scientific">Panicum hallii</name>
    <dbReference type="NCBI Taxonomy" id="206008"/>
    <lineage>
        <taxon>Eukaryota</taxon>
        <taxon>Viridiplantae</taxon>
        <taxon>Streptophyta</taxon>
        <taxon>Embryophyta</taxon>
        <taxon>Tracheophyta</taxon>
        <taxon>Spermatophyta</taxon>
        <taxon>Magnoliopsida</taxon>
        <taxon>Liliopsida</taxon>
        <taxon>Poales</taxon>
        <taxon>Poaceae</taxon>
        <taxon>PACMAD clade</taxon>
        <taxon>Panicoideae</taxon>
        <taxon>Panicodae</taxon>
        <taxon>Paniceae</taxon>
        <taxon>Panicinae</taxon>
        <taxon>Panicum</taxon>
        <taxon>Panicum sect. Panicum</taxon>
    </lineage>
</organism>
<comment type="subunit">
    <text evidence="1">Homodimer.</text>
</comment>
<feature type="signal peptide" evidence="1">
    <location>
        <begin position="1"/>
        <end position="22"/>
    </location>
</feature>
<protein>
    <recommendedName>
        <fullName evidence="1">Dirigent protein</fullName>
    </recommendedName>
</protein>